<name>L8GHF7_ACACF</name>
<accession>L8GHF7</accession>
<dbReference type="Proteomes" id="UP000011083">
    <property type="component" value="Unassembled WGS sequence"/>
</dbReference>
<keyword evidence="4" id="KW-1185">Reference proteome</keyword>
<dbReference type="GeneID" id="14912638"/>
<feature type="compositionally biased region" description="Low complexity" evidence="1">
    <location>
        <begin position="221"/>
        <end position="232"/>
    </location>
</feature>
<feature type="domain" description="SAM" evidence="2">
    <location>
        <begin position="129"/>
        <end position="178"/>
    </location>
</feature>
<evidence type="ECO:0000313" key="3">
    <source>
        <dbReference type="EMBL" id="ELR12173.1"/>
    </source>
</evidence>
<gene>
    <name evidence="3" type="ORF">ACA1_141090</name>
</gene>
<proteinExistence type="predicted"/>
<dbReference type="EMBL" id="KB008128">
    <property type="protein sequence ID" value="ELR12173.1"/>
    <property type="molecule type" value="Genomic_DNA"/>
</dbReference>
<feature type="compositionally biased region" description="Low complexity" evidence="1">
    <location>
        <begin position="191"/>
        <end position="203"/>
    </location>
</feature>
<feature type="compositionally biased region" description="Low complexity" evidence="1">
    <location>
        <begin position="257"/>
        <end position="274"/>
    </location>
</feature>
<feature type="non-terminal residue" evidence="3">
    <location>
        <position position="1"/>
    </location>
</feature>
<evidence type="ECO:0000313" key="4">
    <source>
        <dbReference type="Proteomes" id="UP000011083"/>
    </source>
</evidence>
<evidence type="ECO:0000256" key="1">
    <source>
        <dbReference type="SAM" id="MobiDB-lite"/>
    </source>
</evidence>
<dbReference type="InterPro" id="IPR001660">
    <property type="entry name" value="SAM"/>
</dbReference>
<protein>
    <submittedName>
        <fullName evidence="3">SAM domain (Sterile alpha motif) domain containing protein</fullName>
    </submittedName>
</protein>
<reference evidence="3 4" key="1">
    <citation type="journal article" date="2013" name="Genome Biol.">
        <title>Genome of Acanthamoeba castellanii highlights extensive lateral gene transfer and early evolution of tyrosine kinase signaling.</title>
        <authorList>
            <person name="Clarke M."/>
            <person name="Lohan A.J."/>
            <person name="Liu B."/>
            <person name="Lagkouvardos I."/>
            <person name="Roy S."/>
            <person name="Zafar N."/>
            <person name="Bertelli C."/>
            <person name="Schilde C."/>
            <person name="Kianianmomeni A."/>
            <person name="Burglin T.R."/>
            <person name="Frech C."/>
            <person name="Turcotte B."/>
            <person name="Kopec K.O."/>
            <person name="Synnott J.M."/>
            <person name="Choo C."/>
            <person name="Paponov I."/>
            <person name="Finkler A."/>
            <person name="Soon Heng Tan C."/>
            <person name="Hutchins A.P."/>
            <person name="Weinmeier T."/>
            <person name="Rattei T."/>
            <person name="Chu J.S."/>
            <person name="Gimenez G."/>
            <person name="Irimia M."/>
            <person name="Rigden D.J."/>
            <person name="Fitzpatrick D.A."/>
            <person name="Lorenzo-Morales J."/>
            <person name="Bateman A."/>
            <person name="Chiu C.H."/>
            <person name="Tang P."/>
            <person name="Hegemann P."/>
            <person name="Fromm H."/>
            <person name="Raoult D."/>
            <person name="Greub G."/>
            <person name="Miranda-Saavedra D."/>
            <person name="Chen N."/>
            <person name="Nash P."/>
            <person name="Ginger M.L."/>
            <person name="Horn M."/>
            <person name="Schaap P."/>
            <person name="Caler L."/>
            <person name="Loftus B."/>
        </authorList>
    </citation>
    <scope>NUCLEOTIDE SEQUENCE [LARGE SCALE GENOMIC DNA]</scope>
    <source>
        <strain evidence="3 4">Neff</strain>
    </source>
</reference>
<feature type="compositionally biased region" description="Polar residues" evidence="1">
    <location>
        <begin position="211"/>
        <end position="220"/>
    </location>
</feature>
<dbReference type="Gene3D" id="1.10.150.50">
    <property type="entry name" value="Transcription Factor, Ets-1"/>
    <property type="match status" value="1"/>
</dbReference>
<dbReference type="AlphaFoldDB" id="L8GHF7"/>
<dbReference type="VEuPathDB" id="AmoebaDB:ACA1_141090"/>
<dbReference type="InterPro" id="IPR013761">
    <property type="entry name" value="SAM/pointed_sf"/>
</dbReference>
<dbReference type="PROSITE" id="PS50105">
    <property type="entry name" value="SAM_DOMAIN"/>
    <property type="match status" value="1"/>
</dbReference>
<feature type="region of interest" description="Disordered" evidence="1">
    <location>
        <begin position="191"/>
        <end position="285"/>
    </location>
</feature>
<organism evidence="3 4">
    <name type="scientific">Acanthamoeba castellanii (strain ATCC 30010 / Neff)</name>
    <dbReference type="NCBI Taxonomy" id="1257118"/>
    <lineage>
        <taxon>Eukaryota</taxon>
        <taxon>Amoebozoa</taxon>
        <taxon>Discosea</taxon>
        <taxon>Longamoebia</taxon>
        <taxon>Centramoebida</taxon>
        <taxon>Acanthamoebidae</taxon>
        <taxon>Acanthamoeba</taxon>
    </lineage>
</organism>
<dbReference type="RefSeq" id="XP_004334186.1">
    <property type="nucleotide sequence ID" value="XM_004334138.1"/>
</dbReference>
<dbReference type="SUPFAM" id="SSF47769">
    <property type="entry name" value="SAM/Pointed domain"/>
    <property type="match status" value="1"/>
</dbReference>
<feature type="region of interest" description="Disordered" evidence="1">
    <location>
        <begin position="103"/>
        <end position="130"/>
    </location>
</feature>
<dbReference type="KEGG" id="acan:ACA1_141090"/>
<evidence type="ECO:0000259" key="2">
    <source>
        <dbReference type="PROSITE" id="PS50105"/>
    </source>
</evidence>
<dbReference type="Pfam" id="PF07647">
    <property type="entry name" value="SAM_2"/>
    <property type="match status" value="1"/>
</dbReference>
<dbReference type="SMART" id="SM00454">
    <property type="entry name" value="SAM"/>
    <property type="match status" value="1"/>
</dbReference>
<sequence>MKTLPIVVPCDVQALIDAMKKKQPLVDTSNYGIFEYKDKTQLRDLDPAMSLTDVMTAHADDPMFKLVFKKRTPSVGFQADNGSGAKDMGLLIQTLSELLEQFPNPPDTLPEVSDSESADEPPAVSPENWTSDGVVEFLDSIGMGAYRDNFKQFNGKSFSLLGEAHMEKLAGNAADGKLIYLRLQEAKRSGRSSAYSSSSQGAATTPLKGQRSLSGYSATGSLVSQVSSSEEVPTYRKPLPSPGPTAAASPERPSTPEPAKSPASAAPAEALKSSKFSRSMGEIPL</sequence>